<feature type="transmembrane region" description="Helical" evidence="2">
    <location>
        <begin position="164"/>
        <end position="182"/>
    </location>
</feature>
<dbReference type="PANTHER" id="PTHR23028">
    <property type="entry name" value="ACETYLTRANSFERASE"/>
    <property type="match status" value="1"/>
</dbReference>
<evidence type="ECO:0000256" key="2">
    <source>
        <dbReference type="SAM" id="Phobius"/>
    </source>
</evidence>
<dbReference type="GO" id="GO:0016747">
    <property type="term" value="F:acyltransferase activity, transferring groups other than amino-acyl groups"/>
    <property type="evidence" value="ECO:0007669"/>
    <property type="project" value="InterPro"/>
</dbReference>
<feature type="transmembrane region" description="Helical" evidence="2">
    <location>
        <begin position="51"/>
        <end position="72"/>
    </location>
</feature>
<name>A0A9X2KHC7_9MICC</name>
<feature type="region of interest" description="Disordered" evidence="1">
    <location>
        <begin position="405"/>
        <end position="434"/>
    </location>
</feature>
<comment type="caution">
    <text evidence="4">The sequence shown here is derived from an EMBL/GenBank/DDBJ whole genome shotgun (WGS) entry which is preliminary data.</text>
</comment>
<sequence>MPTAPAATPFGTAVSPRDGDRRFVLRGLDGLRALAVAGVVVFHLWPGLLPGGLIGVDVFFVISGYLITALLLREAAYTDRMRLPQFWMRRLRRLVPAMLVCVATCAGLAALIGGDVLAGMPRQLLSALTYTTNWAGIAAEHDYFQQTSPELFTNFWSIAVEEQFYLLWPVLLVLACMLLATWRARRRVPLALGGLSVLAMAGVLWATGDATRVYYGLDTHAFGLMAGAALALAVPWSMYPRRDAGGERSPGVPRRSGALNAARIVLGWVSLAMLLPTALLLTEAQPRVLFPGGLLAASLLALGVVQCLLPDVRGTGAEGLRRLLSLRPLAWVGARSYGIYLWHWPLWVLAHYAAPGADAGVRGGVVLALTVGVAAASYRWVENPVRRLGFGGAVGALLGGLFRPGRPARPRPPPWPPRWPGSSASAPRGSARRR</sequence>
<proteinExistence type="predicted"/>
<evidence type="ECO:0000259" key="3">
    <source>
        <dbReference type="Pfam" id="PF01757"/>
    </source>
</evidence>
<feature type="transmembrane region" description="Helical" evidence="2">
    <location>
        <begin position="288"/>
        <end position="309"/>
    </location>
</feature>
<dbReference type="InterPro" id="IPR050879">
    <property type="entry name" value="Acyltransferase_3"/>
</dbReference>
<dbReference type="Pfam" id="PF01757">
    <property type="entry name" value="Acyl_transf_3"/>
    <property type="match status" value="1"/>
</dbReference>
<dbReference type="AlphaFoldDB" id="A0A9X2KHC7"/>
<dbReference type="Proteomes" id="UP001139502">
    <property type="component" value="Unassembled WGS sequence"/>
</dbReference>
<feature type="transmembrane region" description="Helical" evidence="2">
    <location>
        <begin position="93"/>
        <end position="112"/>
    </location>
</feature>
<reference evidence="4" key="1">
    <citation type="submission" date="2022-06" db="EMBL/GenBank/DDBJ databases">
        <title>Rothia sp. isolated from sandalwood seedling.</title>
        <authorList>
            <person name="Tuikhar N."/>
            <person name="Kirdat K."/>
            <person name="Thorat V."/>
            <person name="Swetha P."/>
            <person name="Padma S."/>
            <person name="Sundararaj R."/>
            <person name="Yadav A."/>
        </authorList>
    </citation>
    <scope>NUCLEOTIDE SEQUENCE</scope>
    <source>
        <strain evidence="4">AR01</strain>
    </source>
</reference>
<gene>
    <name evidence="4" type="ORF">NBM05_03120</name>
</gene>
<feature type="transmembrane region" description="Helical" evidence="2">
    <location>
        <begin position="220"/>
        <end position="239"/>
    </location>
</feature>
<feature type="transmembrane region" description="Helical" evidence="2">
    <location>
        <begin position="359"/>
        <end position="381"/>
    </location>
</feature>
<dbReference type="PANTHER" id="PTHR23028:SF53">
    <property type="entry name" value="ACYL_TRANSF_3 DOMAIN-CONTAINING PROTEIN"/>
    <property type="match status" value="1"/>
</dbReference>
<evidence type="ECO:0000313" key="5">
    <source>
        <dbReference type="Proteomes" id="UP001139502"/>
    </source>
</evidence>
<keyword evidence="4" id="KW-0012">Acyltransferase</keyword>
<feature type="transmembrane region" description="Helical" evidence="2">
    <location>
        <begin position="329"/>
        <end position="347"/>
    </location>
</feature>
<accession>A0A9X2KHC7</accession>
<protein>
    <submittedName>
        <fullName evidence="4">Acyltransferase</fullName>
    </submittedName>
</protein>
<feature type="domain" description="Acyltransferase 3" evidence="3">
    <location>
        <begin position="26"/>
        <end position="375"/>
    </location>
</feature>
<keyword evidence="2" id="KW-1133">Transmembrane helix</keyword>
<feature type="compositionally biased region" description="Low complexity" evidence="1">
    <location>
        <begin position="420"/>
        <end position="434"/>
    </location>
</feature>
<feature type="transmembrane region" description="Helical" evidence="2">
    <location>
        <begin position="189"/>
        <end position="208"/>
    </location>
</feature>
<evidence type="ECO:0000313" key="4">
    <source>
        <dbReference type="EMBL" id="MCP3425048.1"/>
    </source>
</evidence>
<dbReference type="EMBL" id="JANAFB010000005">
    <property type="protein sequence ID" value="MCP3425048.1"/>
    <property type="molecule type" value="Genomic_DNA"/>
</dbReference>
<keyword evidence="4" id="KW-0808">Transferase</keyword>
<keyword evidence="5" id="KW-1185">Reference proteome</keyword>
<organism evidence="4 5">
    <name type="scientific">Rothia santali</name>
    <dbReference type="NCBI Taxonomy" id="2949643"/>
    <lineage>
        <taxon>Bacteria</taxon>
        <taxon>Bacillati</taxon>
        <taxon>Actinomycetota</taxon>
        <taxon>Actinomycetes</taxon>
        <taxon>Micrococcales</taxon>
        <taxon>Micrococcaceae</taxon>
        <taxon>Rothia</taxon>
    </lineage>
</organism>
<feature type="transmembrane region" description="Helical" evidence="2">
    <location>
        <begin position="260"/>
        <end position="282"/>
    </location>
</feature>
<dbReference type="GO" id="GO:0016020">
    <property type="term" value="C:membrane"/>
    <property type="evidence" value="ECO:0007669"/>
    <property type="project" value="TreeGrafter"/>
</dbReference>
<dbReference type="RefSeq" id="WP_254165054.1">
    <property type="nucleotide sequence ID" value="NZ_JANAFB010000005.1"/>
</dbReference>
<dbReference type="InterPro" id="IPR002656">
    <property type="entry name" value="Acyl_transf_3_dom"/>
</dbReference>
<dbReference type="GO" id="GO:0009103">
    <property type="term" value="P:lipopolysaccharide biosynthetic process"/>
    <property type="evidence" value="ECO:0007669"/>
    <property type="project" value="TreeGrafter"/>
</dbReference>
<evidence type="ECO:0000256" key="1">
    <source>
        <dbReference type="SAM" id="MobiDB-lite"/>
    </source>
</evidence>
<keyword evidence="2" id="KW-0472">Membrane</keyword>
<keyword evidence="2" id="KW-0812">Transmembrane</keyword>
<feature type="compositionally biased region" description="Pro residues" evidence="1">
    <location>
        <begin position="410"/>
        <end position="419"/>
    </location>
</feature>